<dbReference type="SUPFAM" id="SSF49478">
    <property type="entry name" value="Cna protein B-type domain"/>
    <property type="match status" value="1"/>
</dbReference>
<dbReference type="EMBL" id="LNKF01000003">
    <property type="protein sequence ID" value="OSG94631.1"/>
    <property type="molecule type" value="Genomic_DNA"/>
</dbReference>
<dbReference type="RefSeq" id="WP_070123117.1">
    <property type="nucleotide sequence ID" value="NZ_LNKF01000003.1"/>
</dbReference>
<sequence>MRDVIRLGASLAQLAVALFLILAVLEQSATDALPIRDHIEESGTLKPGVTISVVRESDDRTLFSATCDERGHYTLKGDVWSSYYFRFSIPREAK</sequence>
<accession>A0A1E7XXL8</accession>
<dbReference type="Proteomes" id="UP000193664">
    <property type="component" value="Unassembled WGS sequence"/>
</dbReference>
<evidence type="ECO:0000313" key="4">
    <source>
        <dbReference type="Proteomes" id="UP000193664"/>
    </source>
</evidence>
<protein>
    <recommendedName>
        <fullName evidence="5">Carboxypeptidase regulatory-like domain-containing protein</fullName>
    </recommendedName>
</protein>
<dbReference type="EMBL" id="MAXD01000019">
    <property type="protein sequence ID" value="OFA33585.1"/>
    <property type="molecule type" value="Genomic_DNA"/>
</dbReference>
<evidence type="ECO:0000313" key="1">
    <source>
        <dbReference type="EMBL" id="OFA33585.1"/>
    </source>
</evidence>
<reference evidence="1 3" key="2">
    <citation type="submission" date="2016-07" db="EMBL/GenBank/DDBJ databases">
        <title>Draft Genome Sequence of Bifidobacterium adolescentis strain Km 4.</title>
        <authorList>
            <person name="Danilenko V.N."/>
        </authorList>
    </citation>
    <scope>NUCLEOTIDE SEQUENCE [LARGE SCALE GENOMIC DNA]</scope>
    <source>
        <strain evidence="1 3">Km 4</strain>
    </source>
</reference>
<proteinExistence type="predicted"/>
<dbReference type="Proteomes" id="UP000175684">
    <property type="component" value="Unassembled WGS sequence"/>
</dbReference>
<organism evidence="1 3">
    <name type="scientific">Bifidobacterium adolescentis</name>
    <dbReference type="NCBI Taxonomy" id="1680"/>
    <lineage>
        <taxon>Bacteria</taxon>
        <taxon>Bacillati</taxon>
        <taxon>Actinomycetota</taxon>
        <taxon>Actinomycetes</taxon>
        <taxon>Bifidobacteriales</taxon>
        <taxon>Bifidobacteriaceae</taxon>
        <taxon>Bifidobacterium</taxon>
    </lineage>
</organism>
<gene>
    <name evidence="2" type="ORF">AD0028_1052</name>
    <name evidence="1" type="ORF">BBK15_10185</name>
</gene>
<evidence type="ECO:0000313" key="2">
    <source>
        <dbReference type="EMBL" id="OSG94631.1"/>
    </source>
</evidence>
<evidence type="ECO:0008006" key="5">
    <source>
        <dbReference type="Google" id="ProtNLM"/>
    </source>
</evidence>
<reference evidence="2 4" key="1">
    <citation type="journal article" date="2016" name="Sci. Rep.">
        <title>Evaluation of genetic diversity among strains of the human gut commensal Bifidobacterium adolescentis.</title>
        <authorList>
            <person name="Duranti S."/>
            <person name="Milani C."/>
            <person name="Lugli G.A."/>
            <person name="Mancabelli L."/>
            <person name="Turroni F."/>
            <person name="Ferrario C."/>
            <person name="Mangifesta M."/>
            <person name="Viappiani A."/>
            <person name="Sanchez B."/>
            <person name="Margolles A."/>
            <person name="van Sinderen D."/>
            <person name="Ventura M."/>
        </authorList>
    </citation>
    <scope>NUCLEOTIDE SEQUENCE [LARGE SCALE GENOMIC DNA]</scope>
    <source>
        <strain evidence="2 4">AD2-8</strain>
    </source>
</reference>
<evidence type="ECO:0000313" key="3">
    <source>
        <dbReference type="Proteomes" id="UP000175684"/>
    </source>
</evidence>
<comment type="caution">
    <text evidence="1">The sequence shown here is derived from an EMBL/GenBank/DDBJ whole genome shotgun (WGS) entry which is preliminary data.</text>
</comment>
<dbReference type="AlphaFoldDB" id="A0A1E7XXL8"/>
<name>A0A1E7XXL8_BIFAD</name>